<dbReference type="EMBL" id="JQFK01002415">
    <property type="protein sequence ID" value="KGK32322.1"/>
    <property type="molecule type" value="Genomic_DNA"/>
</dbReference>
<dbReference type="Proteomes" id="UP000029867">
    <property type="component" value="Unassembled WGS sequence"/>
</dbReference>
<proteinExistence type="predicted"/>
<gene>
    <name evidence="1" type="ORF">JL09_g7071</name>
</gene>
<evidence type="ECO:0000313" key="1">
    <source>
        <dbReference type="EMBL" id="KGK32322.1"/>
    </source>
</evidence>
<reference evidence="2" key="1">
    <citation type="journal article" date="2014" name="Microb. Cell Fact.">
        <title>Exploiting Issatchenkia orientalis SD108 for succinic acid production.</title>
        <authorList>
            <person name="Xiao H."/>
            <person name="Shao Z."/>
            <person name="Jiang Y."/>
            <person name="Dole S."/>
            <person name="Zhao H."/>
        </authorList>
    </citation>
    <scope>NUCLEOTIDE SEQUENCE [LARGE SCALE GENOMIC DNA]</scope>
    <source>
        <strain evidence="2">SD108</strain>
    </source>
</reference>
<organism evidence="1 2">
    <name type="scientific">Pichia kudriavzevii</name>
    <name type="common">Yeast</name>
    <name type="synonym">Issatchenkia orientalis</name>
    <dbReference type="NCBI Taxonomy" id="4909"/>
    <lineage>
        <taxon>Eukaryota</taxon>
        <taxon>Fungi</taxon>
        <taxon>Dikarya</taxon>
        <taxon>Ascomycota</taxon>
        <taxon>Saccharomycotina</taxon>
        <taxon>Pichiomycetes</taxon>
        <taxon>Pichiales</taxon>
        <taxon>Pichiaceae</taxon>
        <taxon>Pichia</taxon>
    </lineage>
</organism>
<dbReference type="HOGENOM" id="CLU_3429987_0_0_1"/>
<comment type="caution">
    <text evidence="1">The sequence shown here is derived from an EMBL/GenBank/DDBJ whole genome shotgun (WGS) entry which is preliminary data.</text>
</comment>
<sequence>MCLDVSRYVSRCVLGMVVP</sequence>
<dbReference type="AlphaFoldDB" id="A0A099NK52"/>
<accession>A0A099NK52</accession>
<protein>
    <submittedName>
        <fullName evidence="1">Uncharacterized protein</fullName>
    </submittedName>
</protein>
<evidence type="ECO:0000313" key="2">
    <source>
        <dbReference type="Proteomes" id="UP000029867"/>
    </source>
</evidence>
<name>A0A099NK52_PICKU</name>